<keyword evidence="5" id="KW-0175">Coiled coil</keyword>
<keyword evidence="3" id="KW-0808">Transferase</keyword>
<evidence type="ECO:0000256" key="5">
    <source>
        <dbReference type="SAM" id="Coils"/>
    </source>
</evidence>
<dbReference type="InterPro" id="IPR002295">
    <property type="entry name" value="N4/N6-MTase_EcoPI_Mod-like"/>
</dbReference>
<dbReference type="Pfam" id="PF01555">
    <property type="entry name" value="N6_N4_Mtase"/>
    <property type="match status" value="1"/>
</dbReference>
<dbReference type="GO" id="GO:0008170">
    <property type="term" value="F:N-methyltransferase activity"/>
    <property type="evidence" value="ECO:0007669"/>
    <property type="project" value="InterPro"/>
</dbReference>
<accession>A0A6H1ZBL9</accession>
<evidence type="ECO:0000259" key="6">
    <source>
        <dbReference type="SMART" id="SM00470"/>
    </source>
</evidence>
<dbReference type="SUPFAM" id="SSF110849">
    <property type="entry name" value="ParB/Sulfiredoxin"/>
    <property type="match status" value="1"/>
</dbReference>
<proteinExistence type="inferred from homology"/>
<feature type="coiled-coil region" evidence="5">
    <location>
        <begin position="173"/>
        <end position="203"/>
    </location>
</feature>
<dbReference type="Gene3D" id="3.90.1530.30">
    <property type="match status" value="1"/>
</dbReference>
<feature type="domain" description="ParB-like N-terminal" evidence="6">
    <location>
        <begin position="8"/>
        <end position="99"/>
    </location>
</feature>
<dbReference type="SUPFAM" id="SSF53335">
    <property type="entry name" value="S-adenosyl-L-methionine-dependent methyltransferases"/>
    <property type="match status" value="1"/>
</dbReference>
<protein>
    <recommendedName>
        <fullName evidence="6">ParB-like N-terminal domain-containing protein</fullName>
    </recommendedName>
</protein>
<dbReference type="InterPro" id="IPR036086">
    <property type="entry name" value="ParB/Sulfiredoxin_sf"/>
</dbReference>
<organism evidence="7">
    <name type="scientific">viral metagenome</name>
    <dbReference type="NCBI Taxonomy" id="1070528"/>
    <lineage>
        <taxon>unclassified sequences</taxon>
        <taxon>metagenomes</taxon>
        <taxon>organismal metagenomes</taxon>
    </lineage>
</organism>
<sequence>MKRVKEVFALPVEEIVTPPERIRKEFEQKKLRELALSFSKRGQFQPGLCRREGEKIVLVAGERRLRACEMLGIPFEFTLAEVGEDNTYEIKKIELEENICRVDLSWQERVAAVEELHHLEQEERGIARVGVRGGHSIKDTALIVDESVGTVSEDLKLAVFARNSQEVRDAKSKSEAKKIVKRLEEKLERYDRLEKAFSLEEEDPRGEDGEITIEQQMVYFSEKIHLARMEDKIKDYPDEYFDVVFFDPPWRVGIDSVRKKGGTTDEFEDTKMATKDFKLELAAWLNLLYRKMANSSHLYLFFGITNHEAVYITLHETGFVSNKIPLIWYKQGAHVVRTPDVWPGRSYEPIAFARKGSKNLVRKGAPDVITTPAPTPSMKKNHPTAKHPLIYLELLQRSCLPGDKILDPMCGSGMMGVAAEALSPSHKLKWEMIEVNSDFRRLSILNVVDGFSSITQRKEPPEPLETPYVDRLDRLVKEEDFKSFEIGSEEWKHYWNNYPEKQEEMLSWRKEKN</sequence>
<evidence type="ECO:0000256" key="3">
    <source>
        <dbReference type="ARBA" id="ARBA00022679"/>
    </source>
</evidence>
<dbReference type="PROSITE" id="PS00092">
    <property type="entry name" value="N6_MTASE"/>
    <property type="match status" value="1"/>
</dbReference>
<dbReference type="Gene3D" id="3.40.50.150">
    <property type="entry name" value="Vaccinia Virus protein VP39"/>
    <property type="match status" value="1"/>
</dbReference>
<dbReference type="SMART" id="SM00470">
    <property type="entry name" value="ParB"/>
    <property type="match status" value="1"/>
</dbReference>
<dbReference type="Pfam" id="PF02195">
    <property type="entry name" value="ParB_N"/>
    <property type="match status" value="1"/>
</dbReference>
<keyword evidence="4" id="KW-0949">S-adenosyl-L-methionine</keyword>
<dbReference type="GO" id="GO:0005694">
    <property type="term" value="C:chromosome"/>
    <property type="evidence" value="ECO:0007669"/>
    <property type="project" value="TreeGrafter"/>
</dbReference>
<dbReference type="EMBL" id="MT143988">
    <property type="protein sequence ID" value="QJA45306.1"/>
    <property type="molecule type" value="Genomic_DNA"/>
</dbReference>
<keyword evidence="2" id="KW-0489">Methyltransferase</keyword>
<dbReference type="GO" id="GO:0032259">
    <property type="term" value="P:methylation"/>
    <property type="evidence" value="ECO:0007669"/>
    <property type="project" value="UniProtKB-KW"/>
</dbReference>
<evidence type="ECO:0000313" key="7">
    <source>
        <dbReference type="EMBL" id="QJA45306.1"/>
    </source>
</evidence>
<name>A0A6H1ZBL9_9ZZZZ</name>
<dbReference type="AlphaFoldDB" id="A0A6H1ZBL9"/>
<dbReference type="InterPro" id="IPR050336">
    <property type="entry name" value="Chromosome_partition/occlusion"/>
</dbReference>
<comment type="similarity">
    <text evidence="1">Belongs to the N(4)/N(6)-methyltransferase family.</text>
</comment>
<dbReference type="InterPro" id="IPR002941">
    <property type="entry name" value="DNA_methylase_N4/N6"/>
</dbReference>
<gene>
    <name evidence="7" type="ORF">TM448A00204_0051</name>
</gene>
<dbReference type="PANTHER" id="PTHR33375">
    <property type="entry name" value="CHROMOSOME-PARTITIONING PROTEIN PARB-RELATED"/>
    <property type="match status" value="1"/>
</dbReference>
<dbReference type="GO" id="GO:0003677">
    <property type="term" value="F:DNA binding"/>
    <property type="evidence" value="ECO:0007669"/>
    <property type="project" value="InterPro"/>
</dbReference>
<dbReference type="PANTHER" id="PTHR33375:SF1">
    <property type="entry name" value="CHROMOSOME-PARTITIONING PROTEIN PARB-RELATED"/>
    <property type="match status" value="1"/>
</dbReference>
<evidence type="ECO:0000256" key="4">
    <source>
        <dbReference type="ARBA" id="ARBA00022691"/>
    </source>
</evidence>
<dbReference type="InterPro" id="IPR029063">
    <property type="entry name" value="SAM-dependent_MTases_sf"/>
</dbReference>
<evidence type="ECO:0000256" key="2">
    <source>
        <dbReference type="ARBA" id="ARBA00022603"/>
    </source>
</evidence>
<reference evidence="7" key="1">
    <citation type="submission" date="2020-03" db="EMBL/GenBank/DDBJ databases">
        <title>The deep terrestrial virosphere.</title>
        <authorList>
            <person name="Holmfeldt K."/>
            <person name="Nilsson E."/>
            <person name="Simone D."/>
            <person name="Lopez-Fernandez M."/>
            <person name="Wu X."/>
            <person name="de Brujin I."/>
            <person name="Lundin D."/>
            <person name="Andersson A."/>
            <person name="Bertilsson S."/>
            <person name="Dopson M."/>
        </authorList>
    </citation>
    <scope>NUCLEOTIDE SEQUENCE</scope>
    <source>
        <strain evidence="7">TM448A00204</strain>
    </source>
</reference>
<dbReference type="GO" id="GO:0007059">
    <property type="term" value="P:chromosome segregation"/>
    <property type="evidence" value="ECO:0007669"/>
    <property type="project" value="TreeGrafter"/>
</dbReference>
<dbReference type="InterPro" id="IPR003115">
    <property type="entry name" value="ParB_N"/>
</dbReference>
<dbReference type="PRINTS" id="PR00506">
    <property type="entry name" value="D21N6MTFRASE"/>
</dbReference>
<dbReference type="InterPro" id="IPR002052">
    <property type="entry name" value="DNA_methylase_N6_adenine_CS"/>
</dbReference>
<evidence type="ECO:0000256" key="1">
    <source>
        <dbReference type="ARBA" id="ARBA00006594"/>
    </source>
</evidence>